<reference evidence="1 2" key="1">
    <citation type="submission" date="2024-07" db="EMBL/GenBank/DDBJ databases">
        <title>Section-level genome sequencing and comparative genomics of Aspergillus sections Usti and Cavernicolus.</title>
        <authorList>
            <consortium name="Lawrence Berkeley National Laboratory"/>
            <person name="Nybo J.L."/>
            <person name="Vesth T.C."/>
            <person name="Theobald S."/>
            <person name="Frisvad J.C."/>
            <person name="Larsen T.O."/>
            <person name="Kjaerboelling I."/>
            <person name="Rothschild-Mancinelli K."/>
            <person name="Lyhne E.K."/>
            <person name="Kogle M.E."/>
            <person name="Barry K."/>
            <person name="Clum A."/>
            <person name="Na H."/>
            <person name="Ledsgaard L."/>
            <person name="Lin J."/>
            <person name="Lipzen A."/>
            <person name="Kuo A."/>
            <person name="Riley R."/>
            <person name="Mondo S."/>
            <person name="LaButti K."/>
            <person name="Haridas S."/>
            <person name="Pangalinan J."/>
            <person name="Salamov A.A."/>
            <person name="Simmons B.A."/>
            <person name="Magnuson J.K."/>
            <person name="Chen J."/>
            <person name="Drula E."/>
            <person name="Henrissat B."/>
            <person name="Wiebenga A."/>
            <person name="Lubbers R.J."/>
            <person name="Gomes A.C."/>
            <person name="Makela M.R."/>
            <person name="Stajich J."/>
            <person name="Grigoriev I.V."/>
            <person name="Mortensen U.H."/>
            <person name="De vries R.P."/>
            <person name="Baker S.E."/>
            <person name="Andersen M.R."/>
        </authorList>
    </citation>
    <scope>NUCLEOTIDE SEQUENCE [LARGE SCALE GENOMIC DNA]</scope>
    <source>
        <strain evidence="1 2">CBS 600.67</strain>
    </source>
</reference>
<evidence type="ECO:0000313" key="2">
    <source>
        <dbReference type="Proteomes" id="UP001610335"/>
    </source>
</evidence>
<evidence type="ECO:0000313" key="1">
    <source>
        <dbReference type="EMBL" id="KAL2822676.1"/>
    </source>
</evidence>
<dbReference type="Proteomes" id="UP001610335">
    <property type="component" value="Unassembled WGS sequence"/>
</dbReference>
<comment type="caution">
    <text evidence="1">The sequence shown here is derived from an EMBL/GenBank/DDBJ whole genome shotgun (WGS) entry which is preliminary data.</text>
</comment>
<protein>
    <submittedName>
        <fullName evidence="1">Uncharacterized protein</fullName>
    </submittedName>
</protein>
<proteinExistence type="predicted"/>
<accession>A0ABR4I4J2</accession>
<name>A0ABR4I4J2_9EURO</name>
<sequence length="54" mass="6334">MMALSRNLGLIGSSCFPRRITRIRNAGYEVRDASTDMLPRHEPILYKWTRTLRL</sequence>
<keyword evidence="2" id="KW-1185">Reference proteome</keyword>
<organism evidence="1 2">
    <name type="scientific">Aspergillus cavernicola</name>
    <dbReference type="NCBI Taxonomy" id="176166"/>
    <lineage>
        <taxon>Eukaryota</taxon>
        <taxon>Fungi</taxon>
        <taxon>Dikarya</taxon>
        <taxon>Ascomycota</taxon>
        <taxon>Pezizomycotina</taxon>
        <taxon>Eurotiomycetes</taxon>
        <taxon>Eurotiomycetidae</taxon>
        <taxon>Eurotiales</taxon>
        <taxon>Aspergillaceae</taxon>
        <taxon>Aspergillus</taxon>
        <taxon>Aspergillus subgen. Nidulantes</taxon>
    </lineage>
</organism>
<gene>
    <name evidence="1" type="ORF">BDW59DRAFT_149273</name>
</gene>
<dbReference type="EMBL" id="JBFXLS010000057">
    <property type="protein sequence ID" value="KAL2822676.1"/>
    <property type="molecule type" value="Genomic_DNA"/>
</dbReference>